<accession>A0A0H5PW25</accession>
<keyword evidence="1" id="KW-0233">DNA recombination</keyword>
<dbReference type="PANTHER" id="PTHR30349">
    <property type="entry name" value="PHAGE INTEGRASE-RELATED"/>
    <property type="match status" value="1"/>
</dbReference>
<dbReference type="PROSITE" id="PS51898">
    <property type="entry name" value="TYR_RECOMBINASE"/>
    <property type="match status" value="1"/>
</dbReference>
<dbReference type="PANTHER" id="PTHR30349:SF64">
    <property type="entry name" value="PROPHAGE INTEGRASE INTD-RELATED"/>
    <property type="match status" value="1"/>
</dbReference>
<dbReference type="Pfam" id="PF00589">
    <property type="entry name" value="Phage_integrase"/>
    <property type="match status" value="1"/>
</dbReference>
<evidence type="ECO:0000259" key="2">
    <source>
        <dbReference type="PROSITE" id="PS51898"/>
    </source>
</evidence>
<dbReference type="AlphaFoldDB" id="A0A0H5PW25"/>
<reference evidence="3" key="1">
    <citation type="submission" date="2015-06" db="EMBL/GenBank/DDBJ databases">
        <authorList>
            <person name="Joergensen T."/>
        </authorList>
    </citation>
    <scope>NUCLEOTIDE SEQUENCE</scope>
    <source>
        <plasmid evidence="3">pRGRH0115</plasmid>
    </source>
</reference>
<reference evidence="3" key="2">
    <citation type="submission" date="2015-07" db="EMBL/GenBank/DDBJ databases">
        <title>Plasmids, circular viruses and viroids from rat gut.</title>
        <authorList>
            <person name="Jorgensen T.J."/>
            <person name="Hansen M.A."/>
            <person name="Xu Z."/>
            <person name="Tabak M.A."/>
            <person name="Sorensen S.J."/>
            <person name="Hansen L.H."/>
        </authorList>
    </citation>
    <scope>NUCLEOTIDE SEQUENCE</scope>
    <source>
        <plasmid evidence="3">pRGRH0115</plasmid>
    </source>
</reference>
<sequence>MRFRYEREGGYPPSLFAFSGATQPEMVGHFRDCQVVRGGGSLTTGVVLERKLDLVLALLMPDNALVARVMLSTGLRVGDVLELTPDQIRPVVRVRERKTGKTRSVRIPRSLCDEVLRRSSDRWAFPSPRDPSRHRTRQAVWADIKRAQKACRFAVNLGTHSMRKAYAVNLMHRYHDLAKVQRALQHDRPEVTALYALADKLSS</sequence>
<dbReference type="GO" id="GO:0006310">
    <property type="term" value="P:DNA recombination"/>
    <property type="evidence" value="ECO:0007669"/>
    <property type="project" value="UniProtKB-KW"/>
</dbReference>
<dbReference type="GO" id="GO:0015074">
    <property type="term" value="P:DNA integration"/>
    <property type="evidence" value="ECO:0007669"/>
    <property type="project" value="InterPro"/>
</dbReference>
<geneLocation type="plasmid" evidence="3">
    <name>pRGRH0115</name>
</geneLocation>
<dbReference type="InterPro" id="IPR002104">
    <property type="entry name" value="Integrase_catalytic"/>
</dbReference>
<protein>
    <recommendedName>
        <fullName evidence="2">Tyr recombinase domain-containing protein</fullName>
    </recommendedName>
</protein>
<name>A0A0H5PW25_9ZZZZ</name>
<dbReference type="InterPro" id="IPR050090">
    <property type="entry name" value="Tyrosine_recombinase_XerCD"/>
</dbReference>
<dbReference type="GO" id="GO:0003677">
    <property type="term" value="F:DNA binding"/>
    <property type="evidence" value="ECO:0007669"/>
    <property type="project" value="InterPro"/>
</dbReference>
<dbReference type="InterPro" id="IPR013762">
    <property type="entry name" value="Integrase-like_cat_sf"/>
</dbReference>
<proteinExistence type="predicted"/>
<organism evidence="3">
    <name type="scientific">uncultured prokaryote</name>
    <dbReference type="NCBI Taxonomy" id="198431"/>
    <lineage>
        <taxon>unclassified sequences</taxon>
        <taxon>environmental samples</taxon>
    </lineage>
</organism>
<dbReference type="EMBL" id="LN852805">
    <property type="protein sequence ID" value="CRY93956.1"/>
    <property type="molecule type" value="Genomic_DNA"/>
</dbReference>
<keyword evidence="3" id="KW-0614">Plasmid</keyword>
<feature type="domain" description="Tyr recombinase" evidence="2">
    <location>
        <begin position="41"/>
        <end position="203"/>
    </location>
</feature>
<evidence type="ECO:0000256" key="1">
    <source>
        <dbReference type="ARBA" id="ARBA00023172"/>
    </source>
</evidence>
<dbReference type="Gene3D" id="1.10.443.10">
    <property type="entry name" value="Intergrase catalytic core"/>
    <property type="match status" value="1"/>
</dbReference>
<dbReference type="InterPro" id="IPR011010">
    <property type="entry name" value="DNA_brk_join_enz"/>
</dbReference>
<evidence type="ECO:0000313" key="3">
    <source>
        <dbReference type="EMBL" id="CRY93956.1"/>
    </source>
</evidence>
<dbReference type="SUPFAM" id="SSF56349">
    <property type="entry name" value="DNA breaking-rejoining enzymes"/>
    <property type="match status" value="1"/>
</dbReference>